<proteinExistence type="predicted"/>
<dbReference type="Pfam" id="PF12836">
    <property type="entry name" value="HHH_3"/>
    <property type="match status" value="1"/>
</dbReference>
<dbReference type="NCBIfam" id="TIGR00426">
    <property type="entry name" value="competence protein ComEA helix-hairpin-helix repeat region"/>
    <property type="match status" value="1"/>
</dbReference>
<dbReference type="PANTHER" id="PTHR21180:SF32">
    <property type="entry name" value="ENDONUCLEASE_EXONUCLEASE_PHOSPHATASE FAMILY DOMAIN-CONTAINING PROTEIN 1"/>
    <property type="match status" value="1"/>
</dbReference>
<name>A0A9X5B4V2_9GAMM</name>
<sequence>MKGIVSATTRLLALTLVLAVTPAMAQDAAEETETVNVNTASAEVLAEALHGVGPAKADAIVSWRKEQGEFTTPEHLEEVDGIGPATVSDNREKIRLD</sequence>
<feature type="signal peptide" evidence="1">
    <location>
        <begin position="1"/>
        <end position="25"/>
    </location>
</feature>
<dbReference type="Gene3D" id="1.10.150.280">
    <property type="entry name" value="AF1531-like domain"/>
    <property type="match status" value="1"/>
</dbReference>
<protein>
    <recommendedName>
        <fullName evidence="4">Competence protein ComEA</fullName>
    </recommendedName>
</protein>
<keyword evidence="3" id="KW-1185">Reference proteome</keyword>
<feature type="chain" id="PRO_5040972802" description="Competence protein ComEA" evidence="1">
    <location>
        <begin position="26"/>
        <end position="97"/>
    </location>
</feature>
<dbReference type="Proteomes" id="UP000460751">
    <property type="component" value="Unassembled WGS sequence"/>
</dbReference>
<organism evidence="2 3">
    <name type="scientific">Vreelandella halophila</name>
    <dbReference type="NCBI Taxonomy" id="86177"/>
    <lineage>
        <taxon>Bacteria</taxon>
        <taxon>Pseudomonadati</taxon>
        <taxon>Pseudomonadota</taxon>
        <taxon>Gammaproteobacteria</taxon>
        <taxon>Oceanospirillales</taxon>
        <taxon>Halomonadaceae</taxon>
        <taxon>Vreelandella</taxon>
    </lineage>
</organism>
<evidence type="ECO:0000313" key="3">
    <source>
        <dbReference type="Proteomes" id="UP000460751"/>
    </source>
</evidence>
<dbReference type="GO" id="GO:0015627">
    <property type="term" value="C:type II protein secretion system complex"/>
    <property type="evidence" value="ECO:0007669"/>
    <property type="project" value="TreeGrafter"/>
</dbReference>
<dbReference type="EMBL" id="WMEX01000001">
    <property type="protein sequence ID" value="MYL25497.1"/>
    <property type="molecule type" value="Genomic_DNA"/>
</dbReference>
<dbReference type="AlphaFoldDB" id="A0A9X5B4V2"/>
<dbReference type="SUPFAM" id="SSF47781">
    <property type="entry name" value="RuvA domain 2-like"/>
    <property type="match status" value="1"/>
</dbReference>
<dbReference type="InterPro" id="IPR004509">
    <property type="entry name" value="Competence_ComEA_HhH"/>
</dbReference>
<keyword evidence="1" id="KW-0732">Signal</keyword>
<dbReference type="RefSeq" id="WP_151441124.1">
    <property type="nucleotide sequence ID" value="NZ_WMEX01000001.1"/>
</dbReference>
<evidence type="ECO:0000313" key="2">
    <source>
        <dbReference type="EMBL" id="MYL25497.1"/>
    </source>
</evidence>
<dbReference type="InterPro" id="IPR010994">
    <property type="entry name" value="RuvA_2-like"/>
</dbReference>
<dbReference type="PANTHER" id="PTHR21180">
    <property type="entry name" value="ENDONUCLEASE/EXONUCLEASE/PHOSPHATASE FAMILY DOMAIN-CONTAINING PROTEIN 1"/>
    <property type="match status" value="1"/>
</dbReference>
<evidence type="ECO:0000256" key="1">
    <source>
        <dbReference type="SAM" id="SignalP"/>
    </source>
</evidence>
<dbReference type="OrthoDB" id="7510573at2"/>
<dbReference type="InterPro" id="IPR051675">
    <property type="entry name" value="Endo/Exo/Phosphatase_dom_1"/>
</dbReference>
<comment type="caution">
    <text evidence="2">The sequence shown here is derived from an EMBL/GenBank/DDBJ whole genome shotgun (WGS) entry which is preliminary data.</text>
</comment>
<reference evidence="2 3" key="1">
    <citation type="submission" date="2019-11" db="EMBL/GenBank/DDBJ databases">
        <title>Genome sequences of 17 halophilic strains isolated from different environments.</title>
        <authorList>
            <person name="Furrow R.E."/>
        </authorList>
    </citation>
    <scope>NUCLEOTIDE SEQUENCE [LARGE SCALE GENOMIC DNA]</scope>
    <source>
        <strain evidence="2 3">22507_15_FS</strain>
    </source>
</reference>
<dbReference type="GO" id="GO:0015628">
    <property type="term" value="P:protein secretion by the type II secretion system"/>
    <property type="evidence" value="ECO:0007669"/>
    <property type="project" value="TreeGrafter"/>
</dbReference>
<evidence type="ECO:0008006" key="4">
    <source>
        <dbReference type="Google" id="ProtNLM"/>
    </source>
</evidence>
<accession>A0A9X5B4V2</accession>
<gene>
    <name evidence="2" type="ORF">GLW01_01670</name>
</gene>